<dbReference type="PANTHER" id="PTHR39556:SF1">
    <property type="entry name" value="PROTEIN, PUTATIVE-RELATED"/>
    <property type="match status" value="1"/>
</dbReference>
<feature type="transmembrane region" description="Helical" evidence="1">
    <location>
        <begin position="408"/>
        <end position="427"/>
    </location>
</feature>
<evidence type="ECO:0000256" key="1">
    <source>
        <dbReference type="SAM" id="Phobius"/>
    </source>
</evidence>
<keyword evidence="1" id="KW-0472">Membrane</keyword>
<name>A0A7C4EXQ2_9BACT</name>
<dbReference type="EMBL" id="DTGT01000254">
    <property type="protein sequence ID" value="HGH61255.1"/>
    <property type="molecule type" value="Genomic_DNA"/>
</dbReference>
<feature type="transmembrane region" description="Helical" evidence="1">
    <location>
        <begin position="227"/>
        <end position="250"/>
    </location>
</feature>
<feature type="transmembrane region" description="Helical" evidence="1">
    <location>
        <begin position="290"/>
        <end position="308"/>
    </location>
</feature>
<dbReference type="InterPro" id="IPR007294">
    <property type="entry name" value="DUF401"/>
</dbReference>
<feature type="transmembrane region" description="Helical" evidence="1">
    <location>
        <begin position="32"/>
        <end position="53"/>
    </location>
</feature>
<gene>
    <name evidence="2" type="ORF">ENV54_08160</name>
</gene>
<proteinExistence type="predicted"/>
<organism evidence="2">
    <name type="scientific">Desulfomonile tiedjei</name>
    <dbReference type="NCBI Taxonomy" id="2358"/>
    <lineage>
        <taxon>Bacteria</taxon>
        <taxon>Pseudomonadati</taxon>
        <taxon>Thermodesulfobacteriota</taxon>
        <taxon>Desulfomonilia</taxon>
        <taxon>Desulfomonilales</taxon>
        <taxon>Desulfomonilaceae</taxon>
        <taxon>Desulfomonile</taxon>
    </lineage>
</organism>
<feature type="transmembrane region" description="Helical" evidence="1">
    <location>
        <begin position="157"/>
        <end position="174"/>
    </location>
</feature>
<comment type="caution">
    <text evidence="2">The sequence shown here is derived from an EMBL/GenBank/DDBJ whole genome shotgun (WGS) entry which is preliminary data.</text>
</comment>
<dbReference type="PANTHER" id="PTHR39556">
    <property type="entry name" value="PROTEIN, PUTATIVE-RELATED"/>
    <property type="match status" value="1"/>
</dbReference>
<feature type="transmembrane region" description="Helical" evidence="1">
    <location>
        <begin position="65"/>
        <end position="84"/>
    </location>
</feature>
<protein>
    <submittedName>
        <fullName evidence="2">DUF401 family protein</fullName>
    </submittedName>
</protein>
<feature type="transmembrane region" description="Helical" evidence="1">
    <location>
        <begin position="6"/>
        <end position="25"/>
    </location>
</feature>
<dbReference type="AlphaFoldDB" id="A0A7C4EXQ2"/>
<accession>A0A7C4EXQ2</accession>
<reference evidence="2" key="1">
    <citation type="journal article" date="2020" name="mSystems">
        <title>Genome- and Community-Level Interaction Insights into Carbon Utilization and Element Cycling Functions of Hydrothermarchaeota in Hydrothermal Sediment.</title>
        <authorList>
            <person name="Zhou Z."/>
            <person name="Liu Y."/>
            <person name="Xu W."/>
            <person name="Pan J."/>
            <person name="Luo Z.H."/>
            <person name="Li M."/>
        </authorList>
    </citation>
    <scope>NUCLEOTIDE SEQUENCE [LARGE SCALE GENOMIC DNA]</scope>
    <source>
        <strain evidence="2">SpSt-769</strain>
    </source>
</reference>
<keyword evidence="1" id="KW-1133">Transmembrane helix</keyword>
<keyword evidence="1" id="KW-0812">Transmembrane</keyword>
<feature type="transmembrane region" description="Helical" evidence="1">
    <location>
        <begin position="367"/>
        <end position="387"/>
    </location>
</feature>
<feature type="transmembrane region" description="Helical" evidence="1">
    <location>
        <begin position="105"/>
        <end position="127"/>
    </location>
</feature>
<feature type="transmembrane region" description="Helical" evidence="1">
    <location>
        <begin position="329"/>
        <end position="361"/>
    </location>
</feature>
<sequence>MTPLDFYHIPALIKILATFGVILFLGKFFPLYIGLIVGGAVIGLWMGMDFWNLCSLMWDFSRSSQSLWLALTLALILMLSDLLGKSGRLQRIVAAFGEISPGPKFTLVALPALIGLLPMPGGAVFSAPMVGAMLTENPAPLELKAAINYWFRHIVEFWWPLYPGIVLAVSLFGVQSWKLTLSQSPLTLGAVAGGVAFILRGLPIAAAPHDKMSRGSVGRFVREILPIIIVIGGMFVFHGLRMLVGAWWNVEKIWPDALNFVLALGCAISTIVVTNRVSAGKVASAFFNQHVLYMFLIIVGIMSFKGILTESKVIEALKDELADYNIPSLAIVAILPFVAGMVTGIAMGFVGAAFPLVVSLVPHGASPYPYCLLAYGFGFVGMMLSPVHLCMLVNNEYFHANLMGGYRYLWKPALVCIFFTIFVFRLYECFF</sequence>
<feature type="transmembrane region" description="Helical" evidence="1">
    <location>
        <begin position="257"/>
        <end position="278"/>
    </location>
</feature>
<dbReference type="Pfam" id="PF04165">
    <property type="entry name" value="DUF401"/>
    <property type="match status" value="1"/>
</dbReference>
<feature type="transmembrane region" description="Helical" evidence="1">
    <location>
        <begin position="186"/>
        <end position="207"/>
    </location>
</feature>
<evidence type="ECO:0000313" key="2">
    <source>
        <dbReference type="EMBL" id="HGH61255.1"/>
    </source>
</evidence>